<protein>
    <submittedName>
        <fullName evidence="3">DNA-processing protein DprA</fullName>
    </submittedName>
</protein>
<gene>
    <name evidence="3" type="ORF">ACFP3U_18775</name>
</gene>
<accession>A0ABW0X382</accession>
<dbReference type="SUPFAM" id="SSF102405">
    <property type="entry name" value="MCP/YpsA-like"/>
    <property type="match status" value="1"/>
</dbReference>
<dbReference type="PANTHER" id="PTHR43022">
    <property type="entry name" value="PROTEIN SMF"/>
    <property type="match status" value="1"/>
</dbReference>
<keyword evidence="4" id="KW-1185">Reference proteome</keyword>
<reference evidence="4" key="1">
    <citation type="journal article" date="2019" name="Int. J. Syst. Evol. Microbiol.">
        <title>The Global Catalogue of Microorganisms (GCM) 10K type strain sequencing project: providing services to taxonomists for standard genome sequencing and annotation.</title>
        <authorList>
            <consortium name="The Broad Institute Genomics Platform"/>
            <consortium name="The Broad Institute Genome Sequencing Center for Infectious Disease"/>
            <person name="Wu L."/>
            <person name="Ma J."/>
        </authorList>
    </citation>
    <scope>NUCLEOTIDE SEQUENCE [LARGE SCALE GENOMIC DNA]</scope>
    <source>
        <strain evidence="4">CGMCC 4.1437</strain>
    </source>
</reference>
<comment type="similarity">
    <text evidence="1">Belongs to the DprA/Smf family.</text>
</comment>
<evidence type="ECO:0000313" key="3">
    <source>
        <dbReference type="EMBL" id="MFC5665017.1"/>
    </source>
</evidence>
<dbReference type="Gene3D" id="3.40.50.450">
    <property type="match status" value="1"/>
</dbReference>
<organism evidence="3 4">
    <name type="scientific">Kitasatospora misakiensis</name>
    <dbReference type="NCBI Taxonomy" id="67330"/>
    <lineage>
        <taxon>Bacteria</taxon>
        <taxon>Bacillati</taxon>
        <taxon>Actinomycetota</taxon>
        <taxon>Actinomycetes</taxon>
        <taxon>Kitasatosporales</taxon>
        <taxon>Streptomycetaceae</taxon>
        <taxon>Kitasatospora</taxon>
    </lineage>
</organism>
<dbReference type="InterPro" id="IPR057666">
    <property type="entry name" value="DrpA_SLOG"/>
</dbReference>
<sequence length="335" mass="34579">MTSLSPAALQGAAPGDLSGAHRDLLALCALRINNASVDWSLLARTCASADGVEAALEGNLGEQSEAARKNLPVLRSGLVHLADARERVDAELDAGARAGARIVTVLDHAYPENLRLVPDRPPFLFYLGDLSTADRRSLAVVGTRGASEVGLGRAARMAKGLVAADVAVFSGLALGIDTAAHVEALDAGGRTVAVLGHGIAAKVYPAANSVLAKRIVGEGGALFSQFWPTSGPATWTFPRRNVVTSGSALGSIVIEASRTSGAKMQARIASEHGKRVFLLRSLVAQETWAAKMVAAGRAVEVATLDDVLGQLDSAPVAPAPVVAEEQFEQLAFGGL</sequence>
<proteinExistence type="inferred from homology"/>
<dbReference type="Proteomes" id="UP001595975">
    <property type="component" value="Unassembled WGS sequence"/>
</dbReference>
<dbReference type="InterPro" id="IPR003488">
    <property type="entry name" value="DprA"/>
</dbReference>
<dbReference type="PANTHER" id="PTHR43022:SF1">
    <property type="entry name" value="PROTEIN SMF"/>
    <property type="match status" value="1"/>
</dbReference>
<dbReference type="EMBL" id="JBHSOF010000022">
    <property type="protein sequence ID" value="MFC5665017.1"/>
    <property type="molecule type" value="Genomic_DNA"/>
</dbReference>
<evidence type="ECO:0000259" key="2">
    <source>
        <dbReference type="Pfam" id="PF02481"/>
    </source>
</evidence>
<dbReference type="RefSeq" id="WP_380226706.1">
    <property type="nucleotide sequence ID" value="NZ_JBHSOF010000022.1"/>
</dbReference>
<dbReference type="Pfam" id="PF02481">
    <property type="entry name" value="DNA_processg_A"/>
    <property type="match status" value="1"/>
</dbReference>
<evidence type="ECO:0000256" key="1">
    <source>
        <dbReference type="ARBA" id="ARBA00006525"/>
    </source>
</evidence>
<evidence type="ECO:0000313" key="4">
    <source>
        <dbReference type="Proteomes" id="UP001595975"/>
    </source>
</evidence>
<name>A0ABW0X382_9ACTN</name>
<feature type="domain" description="Smf/DprA SLOG" evidence="2">
    <location>
        <begin position="102"/>
        <end position="310"/>
    </location>
</feature>
<comment type="caution">
    <text evidence="3">The sequence shown here is derived from an EMBL/GenBank/DDBJ whole genome shotgun (WGS) entry which is preliminary data.</text>
</comment>